<feature type="compositionally biased region" description="Polar residues" evidence="9">
    <location>
        <begin position="633"/>
        <end position="642"/>
    </location>
</feature>
<comment type="subcellular location">
    <subcellularLocation>
        <location evidence="1">Nucleus</location>
    </subcellularLocation>
</comment>
<dbReference type="Proteomes" id="UP000054279">
    <property type="component" value="Unassembled WGS sequence"/>
</dbReference>
<evidence type="ECO:0000256" key="1">
    <source>
        <dbReference type="ARBA" id="ARBA00004123"/>
    </source>
</evidence>
<evidence type="ECO:0000256" key="6">
    <source>
        <dbReference type="ARBA" id="ARBA00023242"/>
    </source>
</evidence>
<organism evidence="11 12">
    <name type="scientific">Sphaerobolus stellatus (strain SS14)</name>
    <dbReference type="NCBI Taxonomy" id="990650"/>
    <lineage>
        <taxon>Eukaryota</taxon>
        <taxon>Fungi</taxon>
        <taxon>Dikarya</taxon>
        <taxon>Basidiomycota</taxon>
        <taxon>Agaricomycotina</taxon>
        <taxon>Agaricomycetes</taxon>
        <taxon>Phallomycetidae</taxon>
        <taxon>Geastrales</taxon>
        <taxon>Sphaerobolaceae</taxon>
        <taxon>Sphaerobolus</taxon>
    </lineage>
</organism>
<evidence type="ECO:0000256" key="5">
    <source>
        <dbReference type="ARBA" id="ARBA00023163"/>
    </source>
</evidence>
<dbReference type="InterPro" id="IPR036388">
    <property type="entry name" value="WH-like_DNA-bd_sf"/>
</dbReference>
<dbReference type="SMART" id="SM00415">
    <property type="entry name" value="HSF"/>
    <property type="match status" value="1"/>
</dbReference>
<dbReference type="Pfam" id="PF00447">
    <property type="entry name" value="HSF_DNA-bind"/>
    <property type="match status" value="1"/>
</dbReference>
<feature type="region of interest" description="Disordered" evidence="9">
    <location>
        <begin position="312"/>
        <end position="390"/>
    </location>
</feature>
<sequence length="684" mass="73917">MALTTRKAAVFTNPSKATRQQIPPFLSKLYHMVNDPATDNLIRWSDAGDSFYVYDHERFAKDVLPSWFKHSNFGSFVRQLNNYGFHKVPHLQQGVLRSDGEAEISHFENQYFQRGQPDLLCLIQRKKQLQNDPREDSPTDFKEPVVSGTSQANGAESDSTLSQHNIKGTVIDINGIVNGIQAIKRHQHAISAELKELHVSNQSLWQEIYAARERHKKHHDTITRILKFLAGVFGHTGNGAPRAQEVPHSSPDKTSASAMVPRRGNFLMIENNDKEKRSNSEKMDINEMMMEPLDFEGGRANDGERFATIEVPASPASQATTSTPKPPDTQSVVSDLPSPQLLLSPPTPAATPASVPSPAPSMNGYPFPANNHNRMTPTEPEPVYPNNYASPVTSHPNANALTASSSAQSDADMQNTFAALFNNPAQLQRVLAALQSGVPMSMPDNIGPTMPSGVPDNQPQQSSNAFNGFRSPVDGQLSPGSMSLFNPLNGLGTLSISPPSDDTAMMNGLAQSNSQLQKSYKDAAEVEADVNTLQNHIDSLIESLGVDAHTGASLRGDQLNHAPDDDIVTSNGTSTNGIPAPQFDMQNDSFDFDSFLSLDPVYAPVQPGFNAMANGADQIGAFLDEVRSVSNGSDVTVDSNNIAGGVVDGHEGDGKGGSRKRKSGAVELVPDGKSPKAPRTSKKR</sequence>
<evidence type="ECO:0000313" key="11">
    <source>
        <dbReference type="EMBL" id="KIJ34663.1"/>
    </source>
</evidence>
<proteinExistence type="inferred from homology"/>
<feature type="compositionally biased region" description="Low complexity" evidence="9">
    <location>
        <begin position="331"/>
        <end position="344"/>
    </location>
</feature>
<comment type="subunit">
    <text evidence="7">Homotrimer. Homotrimerization increases the affinity of HSF1 to DNA. Interacts with transcriptional coregulator SSA1 on chromatin.</text>
</comment>
<feature type="compositionally biased region" description="Polar residues" evidence="9">
    <location>
        <begin position="147"/>
        <end position="161"/>
    </location>
</feature>
<dbReference type="InterPro" id="IPR036390">
    <property type="entry name" value="WH_DNA-bd_sf"/>
</dbReference>
<dbReference type="GO" id="GO:0003700">
    <property type="term" value="F:DNA-binding transcription factor activity"/>
    <property type="evidence" value="ECO:0007669"/>
    <property type="project" value="InterPro"/>
</dbReference>
<dbReference type="GO" id="GO:0043565">
    <property type="term" value="F:sequence-specific DNA binding"/>
    <property type="evidence" value="ECO:0007669"/>
    <property type="project" value="InterPro"/>
</dbReference>
<dbReference type="FunFam" id="1.10.10.10:FF:000027">
    <property type="entry name" value="Heat shock transcription factor 1"/>
    <property type="match status" value="1"/>
</dbReference>
<accession>A0A0C9TWA5</accession>
<evidence type="ECO:0000256" key="4">
    <source>
        <dbReference type="ARBA" id="ARBA00023125"/>
    </source>
</evidence>
<evidence type="ECO:0000256" key="7">
    <source>
        <dbReference type="ARBA" id="ARBA00062171"/>
    </source>
</evidence>
<feature type="region of interest" description="Disordered" evidence="9">
    <location>
        <begin position="633"/>
        <end position="684"/>
    </location>
</feature>
<dbReference type="PANTHER" id="PTHR10015:SF427">
    <property type="entry name" value="HEAT SHOCK FACTOR PROTEIN"/>
    <property type="match status" value="1"/>
</dbReference>
<comment type="similarity">
    <text evidence="2 8">Belongs to the HSF family.</text>
</comment>
<feature type="compositionally biased region" description="Basic and acidic residues" evidence="9">
    <location>
        <begin position="132"/>
        <end position="143"/>
    </location>
</feature>
<feature type="region of interest" description="Disordered" evidence="9">
    <location>
        <begin position="130"/>
        <end position="161"/>
    </location>
</feature>
<evidence type="ECO:0000256" key="8">
    <source>
        <dbReference type="RuleBase" id="RU004020"/>
    </source>
</evidence>
<dbReference type="PANTHER" id="PTHR10015">
    <property type="entry name" value="HEAT SHOCK TRANSCRIPTION FACTOR"/>
    <property type="match status" value="1"/>
</dbReference>
<dbReference type="Gene3D" id="1.10.10.10">
    <property type="entry name" value="Winged helix-like DNA-binding domain superfamily/Winged helix DNA-binding domain"/>
    <property type="match status" value="1"/>
</dbReference>
<evidence type="ECO:0000259" key="10">
    <source>
        <dbReference type="SMART" id="SM00415"/>
    </source>
</evidence>
<dbReference type="OrthoDB" id="60033at2759"/>
<dbReference type="EMBL" id="KN837197">
    <property type="protein sequence ID" value="KIJ34663.1"/>
    <property type="molecule type" value="Genomic_DNA"/>
</dbReference>
<dbReference type="GO" id="GO:0005634">
    <property type="term" value="C:nucleus"/>
    <property type="evidence" value="ECO:0007669"/>
    <property type="project" value="UniProtKB-SubCell"/>
</dbReference>
<dbReference type="HOGENOM" id="CLU_015858_1_0_1"/>
<keyword evidence="6" id="KW-0539">Nucleus</keyword>
<dbReference type="AlphaFoldDB" id="A0A0C9TWA5"/>
<name>A0A0C9TWA5_SPHS4</name>
<reference evidence="11 12" key="1">
    <citation type="submission" date="2014-06" db="EMBL/GenBank/DDBJ databases">
        <title>Evolutionary Origins and Diversification of the Mycorrhizal Mutualists.</title>
        <authorList>
            <consortium name="DOE Joint Genome Institute"/>
            <consortium name="Mycorrhizal Genomics Consortium"/>
            <person name="Kohler A."/>
            <person name="Kuo A."/>
            <person name="Nagy L.G."/>
            <person name="Floudas D."/>
            <person name="Copeland A."/>
            <person name="Barry K.W."/>
            <person name="Cichocki N."/>
            <person name="Veneault-Fourrey C."/>
            <person name="LaButti K."/>
            <person name="Lindquist E.A."/>
            <person name="Lipzen A."/>
            <person name="Lundell T."/>
            <person name="Morin E."/>
            <person name="Murat C."/>
            <person name="Riley R."/>
            <person name="Ohm R."/>
            <person name="Sun H."/>
            <person name="Tunlid A."/>
            <person name="Henrissat B."/>
            <person name="Grigoriev I.V."/>
            <person name="Hibbett D.S."/>
            <person name="Martin F."/>
        </authorList>
    </citation>
    <scope>NUCLEOTIDE SEQUENCE [LARGE SCALE GENOMIC DNA]</scope>
    <source>
        <strain evidence="11 12">SS14</strain>
    </source>
</reference>
<gene>
    <name evidence="11" type="ORF">M422DRAFT_213064</name>
</gene>
<keyword evidence="4" id="KW-0238">DNA-binding</keyword>
<keyword evidence="12" id="KW-1185">Reference proteome</keyword>
<evidence type="ECO:0000256" key="3">
    <source>
        <dbReference type="ARBA" id="ARBA00023015"/>
    </source>
</evidence>
<evidence type="ECO:0000256" key="9">
    <source>
        <dbReference type="SAM" id="MobiDB-lite"/>
    </source>
</evidence>
<protein>
    <recommendedName>
        <fullName evidence="10">HSF-type DNA-binding domain-containing protein</fullName>
    </recommendedName>
</protein>
<dbReference type="PRINTS" id="PR00056">
    <property type="entry name" value="HSFDOMAIN"/>
</dbReference>
<keyword evidence="5" id="KW-0804">Transcription</keyword>
<feature type="compositionally biased region" description="Pro residues" evidence="9">
    <location>
        <begin position="345"/>
        <end position="359"/>
    </location>
</feature>
<feature type="domain" description="HSF-type DNA-binding" evidence="10">
    <location>
        <begin position="21"/>
        <end position="126"/>
    </location>
</feature>
<evidence type="ECO:0000256" key="2">
    <source>
        <dbReference type="ARBA" id="ARBA00006403"/>
    </source>
</evidence>
<dbReference type="InterPro" id="IPR000232">
    <property type="entry name" value="HSF_DNA-bd"/>
</dbReference>
<evidence type="ECO:0000313" key="12">
    <source>
        <dbReference type="Proteomes" id="UP000054279"/>
    </source>
</evidence>
<keyword evidence="3" id="KW-0805">Transcription regulation</keyword>
<dbReference type="SUPFAM" id="SSF46785">
    <property type="entry name" value="Winged helix' DNA-binding domain"/>
    <property type="match status" value="1"/>
</dbReference>